<evidence type="ECO:0000256" key="1">
    <source>
        <dbReference type="ARBA" id="ARBA00001231"/>
    </source>
</evidence>
<keyword evidence="8" id="KW-1185">Reference proteome</keyword>
<sequence>MAQNKFNTFHWHIVDIESFPYKSEVIPELIQGAYTPNHIYTISQIKDIVNYARLRGIRVLPEFDTPGHMKSWGVGVKDLLTKCYHSNGSIYRDFENLLDPTNPNTWDILSALFQEVFATFPENYVHLGGDEAEYWFTECWTSNPTITRFMEDFNGTEEQKHLVIGGEAALWGEWVDESNVIPRLWPRASAVAERLWSSVETKSIEKAWPRLYEMKCRMAAQGYPVQPAEGPGYCEHEYKIQLPLYE</sequence>
<name>A0A498SSE2_ACAVI</name>
<dbReference type="GO" id="GO:0030203">
    <property type="term" value="P:glycosaminoglycan metabolic process"/>
    <property type="evidence" value="ECO:0007669"/>
    <property type="project" value="TreeGrafter"/>
</dbReference>
<dbReference type="GO" id="GO:0005975">
    <property type="term" value="P:carbohydrate metabolic process"/>
    <property type="evidence" value="ECO:0007669"/>
    <property type="project" value="InterPro"/>
</dbReference>
<keyword evidence="4" id="KW-0378">Hydrolase</keyword>
<feature type="active site" description="Proton donor" evidence="5">
    <location>
        <position position="131"/>
    </location>
</feature>
<dbReference type="InterPro" id="IPR015883">
    <property type="entry name" value="Glyco_hydro_20_cat"/>
</dbReference>
<dbReference type="Proteomes" id="UP000276991">
    <property type="component" value="Unassembled WGS sequence"/>
</dbReference>
<organism evidence="7 8">
    <name type="scientific">Acanthocheilonema viteae</name>
    <name type="common">Filarial nematode worm</name>
    <name type="synonym">Dipetalonema viteae</name>
    <dbReference type="NCBI Taxonomy" id="6277"/>
    <lineage>
        <taxon>Eukaryota</taxon>
        <taxon>Metazoa</taxon>
        <taxon>Ecdysozoa</taxon>
        <taxon>Nematoda</taxon>
        <taxon>Chromadorea</taxon>
        <taxon>Rhabditida</taxon>
        <taxon>Spirurina</taxon>
        <taxon>Spiruromorpha</taxon>
        <taxon>Filarioidea</taxon>
        <taxon>Onchocercidae</taxon>
        <taxon>Acanthocheilonema</taxon>
    </lineage>
</organism>
<dbReference type="EMBL" id="UPTC01002079">
    <property type="protein sequence ID" value="VBB33009.1"/>
    <property type="molecule type" value="Genomic_DNA"/>
</dbReference>
<dbReference type="OrthoDB" id="428480at2759"/>
<evidence type="ECO:0000313" key="8">
    <source>
        <dbReference type="Proteomes" id="UP000276991"/>
    </source>
</evidence>
<evidence type="ECO:0000256" key="5">
    <source>
        <dbReference type="PIRSR" id="PIRSR625705-1"/>
    </source>
</evidence>
<evidence type="ECO:0000259" key="6">
    <source>
        <dbReference type="Pfam" id="PF00728"/>
    </source>
</evidence>
<comment type="catalytic activity">
    <reaction evidence="1">
        <text>Hydrolysis of terminal non-reducing N-acetyl-D-hexosamine residues in N-acetyl-beta-D-hexosaminides.</text>
        <dbReference type="EC" id="3.2.1.52"/>
    </reaction>
</comment>
<dbReference type="PANTHER" id="PTHR22600:SF21">
    <property type="entry name" value="BETA-HEXOSAMINIDASE A"/>
    <property type="match status" value="1"/>
</dbReference>
<dbReference type="STRING" id="6277.A0A498SSE2"/>
<reference evidence="7 8" key="1">
    <citation type="submission" date="2018-08" db="EMBL/GenBank/DDBJ databases">
        <authorList>
            <person name="Laetsch R D."/>
            <person name="Stevens L."/>
            <person name="Kumar S."/>
            <person name="Blaxter L. M."/>
        </authorList>
    </citation>
    <scope>NUCLEOTIDE SEQUENCE [LARGE SCALE GENOMIC DNA]</scope>
</reference>
<evidence type="ECO:0000256" key="2">
    <source>
        <dbReference type="ARBA" id="ARBA00006285"/>
    </source>
</evidence>
<accession>A0A498SSE2</accession>
<evidence type="ECO:0000313" key="7">
    <source>
        <dbReference type="EMBL" id="VBB33009.1"/>
    </source>
</evidence>
<evidence type="ECO:0000256" key="4">
    <source>
        <dbReference type="ARBA" id="ARBA00022801"/>
    </source>
</evidence>
<gene>
    <name evidence="7" type="ORF">NAV_LOCUS7800</name>
</gene>
<dbReference type="GO" id="GO:0005764">
    <property type="term" value="C:lysosome"/>
    <property type="evidence" value="ECO:0007669"/>
    <property type="project" value="TreeGrafter"/>
</dbReference>
<dbReference type="PRINTS" id="PR00738">
    <property type="entry name" value="GLHYDRLASE20"/>
</dbReference>
<dbReference type="InterPro" id="IPR025705">
    <property type="entry name" value="Beta_hexosaminidase_sua/sub"/>
</dbReference>
<protein>
    <recommendedName>
        <fullName evidence="3">beta-N-acetylhexosaminidase</fullName>
        <ecNumber evidence="3">3.2.1.52</ecNumber>
    </recommendedName>
</protein>
<dbReference type="PANTHER" id="PTHR22600">
    <property type="entry name" value="BETA-HEXOSAMINIDASE"/>
    <property type="match status" value="1"/>
</dbReference>
<dbReference type="GO" id="GO:0004563">
    <property type="term" value="F:beta-N-acetylhexosaminidase activity"/>
    <property type="evidence" value="ECO:0007669"/>
    <property type="project" value="UniProtKB-EC"/>
</dbReference>
<dbReference type="Pfam" id="PF00728">
    <property type="entry name" value="Glyco_hydro_20"/>
    <property type="match status" value="2"/>
</dbReference>
<comment type="similarity">
    <text evidence="2">Belongs to the glycosyl hydrolase 20 family.</text>
</comment>
<dbReference type="GO" id="GO:0006689">
    <property type="term" value="P:ganglioside catabolic process"/>
    <property type="evidence" value="ECO:0007669"/>
    <property type="project" value="TreeGrafter"/>
</dbReference>
<dbReference type="InterPro" id="IPR017853">
    <property type="entry name" value="GH"/>
</dbReference>
<dbReference type="Gene3D" id="3.20.20.80">
    <property type="entry name" value="Glycosidases"/>
    <property type="match status" value="2"/>
</dbReference>
<feature type="domain" description="Glycoside hydrolase family 20 catalytic" evidence="6">
    <location>
        <begin position="1"/>
        <end position="152"/>
    </location>
</feature>
<dbReference type="SUPFAM" id="SSF51445">
    <property type="entry name" value="(Trans)glycosidases"/>
    <property type="match status" value="1"/>
</dbReference>
<feature type="domain" description="Glycoside hydrolase family 20 catalytic" evidence="6">
    <location>
        <begin position="156"/>
        <end position="198"/>
    </location>
</feature>
<dbReference type="AlphaFoldDB" id="A0A498SSE2"/>
<dbReference type="GO" id="GO:0016020">
    <property type="term" value="C:membrane"/>
    <property type="evidence" value="ECO:0007669"/>
    <property type="project" value="TreeGrafter"/>
</dbReference>
<evidence type="ECO:0000256" key="3">
    <source>
        <dbReference type="ARBA" id="ARBA00012663"/>
    </source>
</evidence>
<dbReference type="EC" id="3.2.1.52" evidence="3"/>
<proteinExistence type="inferred from homology"/>